<keyword evidence="9 12" id="KW-0456">Lyase</keyword>
<dbReference type="PROSITE" id="PS00858">
    <property type="entry name" value="PREPHENATE_DEHYDR_2"/>
    <property type="match status" value="1"/>
</dbReference>
<dbReference type="EMBL" id="LBUP01000001">
    <property type="protein sequence ID" value="KKQ67369.1"/>
    <property type="molecule type" value="Genomic_DNA"/>
</dbReference>
<dbReference type="GO" id="GO:0006571">
    <property type="term" value="P:tyrosine biosynthetic process"/>
    <property type="evidence" value="ECO:0007669"/>
    <property type="project" value="UniProtKB-UniPathway"/>
</dbReference>
<dbReference type="Pfam" id="PF20463">
    <property type="entry name" value="PDH_C"/>
    <property type="match status" value="1"/>
</dbReference>
<proteinExistence type="predicted"/>
<dbReference type="EC" id="4.2.1.51" evidence="12"/>
<dbReference type="PROSITE" id="PS51671">
    <property type="entry name" value="ACT"/>
    <property type="match status" value="1"/>
</dbReference>
<dbReference type="PANTHER" id="PTHR21022:SF19">
    <property type="entry name" value="PREPHENATE DEHYDRATASE-RELATED"/>
    <property type="match status" value="1"/>
</dbReference>
<comment type="catalytic activity">
    <reaction evidence="11">
        <text>prephenate + NAD(+) = 3-(4-hydroxyphenyl)pyruvate + CO2 + NADH</text>
        <dbReference type="Rhea" id="RHEA:13869"/>
        <dbReference type="ChEBI" id="CHEBI:16526"/>
        <dbReference type="ChEBI" id="CHEBI:29934"/>
        <dbReference type="ChEBI" id="CHEBI:36242"/>
        <dbReference type="ChEBI" id="CHEBI:57540"/>
        <dbReference type="ChEBI" id="CHEBI:57945"/>
        <dbReference type="EC" id="1.3.1.12"/>
    </reaction>
</comment>
<dbReference type="InterPro" id="IPR036291">
    <property type="entry name" value="NAD(P)-bd_dom_sf"/>
</dbReference>
<dbReference type="Gene3D" id="3.40.190.10">
    <property type="entry name" value="Periplasmic binding protein-like II"/>
    <property type="match status" value="2"/>
</dbReference>
<keyword evidence="6" id="KW-0520">NAD</keyword>
<evidence type="ECO:0000256" key="3">
    <source>
        <dbReference type="ARBA" id="ARBA00022498"/>
    </source>
</evidence>
<dbReference type="Gene3D" id="3.40.50.720">
    <property type="entry name" value="NAD(P)-binding Rossmann-like Domain"/>
    <property type="match status" value="1"/>
</dbReference>
<dbReference type="GO" id="GO:0070403">
    <property type="term" value="F:NAD+ binding"/>
    <property type="evidence" value="ECO:0007669"/>
    <property type="project" value="InterPro"/>
</dbReference>
<dbReference type="InterPro" id="IPR045865">
    <property type="entry name" value="ACT-like_dom_sf"/>
</dbReference>
<dbReference type="GO" id="GO:0004665">
    <property type="term" value="F:prephenate dehydrogenase (NADP+) activity"/>
    <property type="evidence" value="ECO:0007669"/>
    <property type="project" value="InterPro"/>
</dbReference>
<accession>A0A0G0M136</accession>
<dbReference type="Pfam" id="PF00800">
    <property type="entry name" value="PDT"/>
    <property type="match status" value="1"/>
</dbReference>
<evidence type="ECO:0000256" key="1">
    <source>
        <dbReference type="ARBA" id="ARBA00004741"/>
    </source>
</evidence>
<dbReference type="UniPathway" id="UPA00122">
    <property type="reaction ID" value="UER00961"/>
</dbReference>
<dbReference type="SUPFAM" id="SSF55021">
    <property type="entry name" value="ACT-like"/>
    <property type="match status" value="1"/>
</dbReference>
<dbReference type="SUPFAM" id="SSF48179">
    <property type="entry name" value="6-phosphogluconate dehydrogenase C-terminal domain-like"/>
    <property type="match status" value="1"/>
</dbReference>
<dbReference type="InterPro" id="IPR008927">
    <property type="entry name" value="6-PGluconate_DH-like_C_sf"/>
</dbReference>
<feature type="domain" description="Prephenate/arogenate dehydrogenase" evidence="14">
    <location>
        <begin position="1"/>
        <end position="259"/>
    </location>
</feature>
<evidence type="ECO:0000259" key="15">
    <source>
        <dbReference type="PROSITE" id="PS51671"/>
    </source>
</evidence>
<evidence type="ECO:0000256" key="4">
    <source>
        <dbReference type="ARBA" id="ARBA00022605"/>
    </source>
</evidence>
<evidence type="ECO:0000259" key="13">
    <source>
        <dbReference type="PROSITE" id="PS51171"/>
    </source>
</evidence>
<keyword evidence="8 12" id="KW-0584">Phenylalanine biosynthesis</keyword>
<keyword evidence="5" id="KW-0560">Oxidoreductase</keyword>
<reference evidence="16 17" key="1">
    <citation type="journal article" date="2015" name="Nature">
        <title>rRNA introns, odd ribosomes, and small enigmatic genomes across a large radiation of phyla.</title>
        <authorList>
            <person name="Brown C.T."/>
            <person name="Hug L.A."/>
            <person name="Thomas B.C."/>
            <person name="Sharon I."/>
            <person name="Castelle C.J."/>
            <person name="Singh A."/>
            <person name="Wilkins M.J."/>
            <person name="Williams K.H."/>
            <person name="Banfield J.F."/>
        </authorList>
    </citation>
    <scope>NUCLEOTIDE SEQUENCE [LARGE SCALE GENOMIC DNA]</scope>
</reference>
<evidence type="ECO:0000256" key="8">
    <source>
        <dbReference type="ARBA" id="ARBA00023222"/>
    </source>
</evidence>
<dbReference type="InterPro" id="IPR046826">
    <property type="entry name" value="PDH_N"/>
</dbReference>
<comment type="catalytic activity">
    <reaction evidence="10 12">
        <text>prephenate + H(+) = 3-phenylpyruvate + CO2 + H2O</text>
        <dbReference type="Rhea" id="RHEA:21648"/>
        <dbReference type="ChEBI" id="CHEBI:15377"/>
        <dbReference type="ChEBI" id="CHEBI:15378"/>
        <dbReference type="ChEBI" id="CHEBI:16526"/>
        <dbReference type="ChEBI" id="CHEBI:18005"/>
        <dbReference type="ChEBI" id="CHEBI:29934"/>
        <dbReference type="EC" id="4.2.1.51"/>
    </reaction>
</comment>
<dbReference type="GO" id="GO:0004664">
    <property type="term" value="F:prephenate dehydratase activity"/>
    <property type="evidence" value="ECO:0007669"/>
    <property type="project" value="UniProtKB-UniRule"/>
</dbReference>
<dbReference type="GO" id="GO:0008977">
    <property type="term" value="F:prephenate dehydrogenase (NAD+) activity"/>
    <property type="evidence" value="ECO:0007669"/>
    <property type="project" value="UniProtKB-EC"/>
</dbReference>
<name>A0A0G0M136_9BACT</name>
<dbReference type="InterPro" id="IPR046825">
    <property type="entry name" value="PDH_C"/>
</dbReference>
<evidence type="ECO:0000256" key="11">
    <source>
        <dbReference type="ARBA" id="ARBA00049260"/>
    </source>
</evidence>
<evidence type="ECO:0000259" key="14">
    <source>
        <dbReference type="PROSITE" id="PS51176"/>
    </source>
</evidence>
<dbReference type="GO" id="GO:0005737">
    <property type="term" value="C:cytoplasm"/>
    <property type="evidence" value="ECO:0007669"/>
    <property type="project" value="TreeGrafter"/>
</dbReference>
<dbReference type="Pfam" id="PF02153">
    <property type="entry name" value="PDH_N"/>
    <property type="match status" value="1"/>
</dbReference>
<evidence type="ECO:0000256" key="10">
    <source>
        <dbReference type="ARBA" id="ARBA00047848"/>
    </source>
</evidence>
<dbReference type="InterPro" id="IPR001086">
    <property type="entry name" value="Preph_deHydtase"/>
</dbReference>
<dbReference type="PATRIC" id="fig|1618422.5.peg.301"/>
<evidence type="ECO:0000313" key="17">
    <source>
        <dbReference type="Proteomes" id="UP000034235"/>
    </source>
</evidence>
<dbReference type="Gene3D" id="1.10.3660.10">
    <property type="entry name" value="6-phosphogluconate dehydrogenase C-terminal like domain"/>
    <property type="match status" value="1"/>
</dbReference>
<feature type="domain" description="ACT" evidence="15">
    <location>
        <begin position="460"/>
        <end position="536"/>
    </location>
</feature>
<evidence type="ECO:0000256" key="6">
    <source>
        <dbReference type="ARBA" id="ARBA00023027"/>
    </source>
</evidence>
<organism evidence="16 17">
    <name type="scientific">Candidatus Daviesbacteria bacterium GW2011_GWA2_38_24</name>
    <dbReference type="NCBI Taxonomy" id="1618422"/>
    <lineage>
        <taxon>Bacteria</taxon>
        <taxon>Candidatus Daviesiibacteriota</taxon>
    </lineage>
</organism>
<comment type="caution">
    <text evidence="16">The sequence shown here is derived from an EMBL/GenBank/DDBJ whole genome shotgun (WGS) entry which is preliminary data.</text>
</comment>
<keyword evidence="7 12" id="KW-0057">Aromatic amino acid biosynthesis</keyword>
<dbReference type="PANTHER" id="PTHR21022">
    <property type="entry name" value="PREPHENATE DEHYDRATASE P PROTEIN"/>
    <property type="match status" value="1"/>
</dbReference>
<dbReference type="Pfam" id="PF01842">
    <property type="entry name" value="ACT"/>
    <property type="match status" value="1"/>
</dbReference>
<feature type="domain" description="Prephenate dehydratase" evidence="13">
    <location>
        <begin position="273"/>
        <end position="447"/>
    </location>
</feature>
<dbReference type="InterPro" id="IPR003099">
    <property type="entry name" value="Prephen_DH"/>
</dbReference>
<gene>
    <name evidence="12" type="primary">pheA</name>
    <name evidence="16" type="ORF">US86_C0001G0296</name>
</gene>
<protein>
    <recommendedName>
        <fullName evidence="12">Prephenate dehydratase</fullName>
        <shortName evidence="12">PDT</shortName>
        <ecNumber evidence="12">4.2.1.51</ecNumber>
    </recommendedName>
</protein>
<dbReference type="SUPFAM" id="SSF53850">
    <property type="entry name" value="Periplasmic binding protein-like II"/>
    <property type="match status" value="1"/>
</dbReference>
<dbReference type="UniPathway" id="UPA00121">
    <property type="reaction ID" value="UER00345"/>
</dbReference>
<dbReference type="SUPFAM" id="SSF51735">
    <property type="entry name" value="NAD(P)-binding Rossmann-fold domains"/>
    <property type="match status" value="1"/>
</dbReference>
<evidence type="ECO:0000256" key="2">
    <source>
        <dbReference type="ARBA" id="ARBA00005067"/>
    </source>
</evidence>
<keyword evidence="3" id="KW-0827">Tyrosine biosynthesis</keyword>
<evidence type="ECO:0000313" key="16">
    <source>
        <dbReference type="EMBL" id="KKQ67369.1"/>
    </source>
</evidence>
<dbReference type="PROSITE" id="PS51171">
    <property type="entry name" value="PREPHENATE_DEHYDR_3"/>
    <property type="match status" value="1"/>
</dbReference>
<evidence type="ECO:0000256" key="12">
    <source>
        <dbReference type="RuleBase" id="RU361254"/>
    </source>
</evidence>
<dbReference type="Gene3D" id="3.30.70.260">
    <property type="match status" value="1"/>
</dbReference>
<dbReference type="GO" id="GO:0009094">
    <property type="term" value="P:L-phenylalanine biosynthetic process"/>
    <property type="evidence" value="ECO:0007669"/>
    <property type="project" value="UniProtKB-UniPathway"/>
</dbReference>
<dbReference type="Proteomes" id="UP000034235">
    <property type="component" value="Unassembled WGS sequence"/>
</dbReference>
<evidence type="ECO:0000256" key="7">
    <source>
        <dbReference type="ARBA" id="ARBA00023141"/>
    </source>
</evidence>
<dbReference type="AlphaFoldDB" id="A0A0G0M136"/>
<dbReference type="CDD" id="cd13630">
    <property type="entry name" value="PBP2_PDT_1"/>
    <property type="match status" value="1"/>
</dbReference>
<dbReference type="PROSITE" id="PS51176">
    <property type="entry name" value="PDH_ADH"/>
    <property type="match status" value="1"/>
</dbReference>
<dbReference type="CDD" id="cd04905">
    <property type="entry name" value="ACT_CM-PDT"/>
    <property type="match status" value="1"/>
</dbReference>
<sequence>MKVHIIGGTGQMGNWLKNFLESQKLSVSISGSKGVEDKTLKNSDIVFVSVPISKAPDVIKDTSKRVNNSTLLVDLSSVQTEVAKALRETNLPSCCLHLLFGPTITSIQNQKIILNRIKNHRLIGEIKNILEDAGAVIFDMNEVEHDKYMAHIQNLTHFMNISLAKTLLENKVELSGKISTPPFLAQLSALSRIISQPSTLLTEIQLNNSLAIKVLNQYIENQKEIIELIKLKNVETLKKELEKIHQKLDSTPKEKQVRQTKNTEDKKIRLNGKVGYLGPKGTFSHQAALGVVQDNQLTACDSIYQIFEAVSTGRVDFGIVPAENSTEGTIRETLDYLIDLDLKTNGSIDLDIHQNLLSNEQKLDDITSVISHPQALAQCRQWLGNNLPNAKIQTAASTVSSITENKDKKGVAFIGSKLAASLNDIKVLKENIEDNKNNITKFYIISDDIERINFDTKKTLLFLTVFNRVGILRDILNVFASSNINLSKIESRPSREKVWDYHFFIEVEVSKNDERLIQSLNILKQYCPVIKTIGGV</sequence>
<comment type="pathway">
    <text evidence="1 12">Amino-acid biosynthesis; L-phenylalanine biosynthesis; phenylpyruvate from prephenate: step 1/1.</text>
</comment>
<dbReference type="NCBIfam" id="NF008865">
    <property type="entry name" value="PRK11898.1"/>
    <property type="match status" value="1"/>
</dbReference>
<dbReference type="InterPro" id="IPR002912">
    <property type="entry name" value="ACT_dom"/>
</dbReference>
<dbReference type="InterPro" id="IPR018528">
    <property type="entry name" value="Preph_deHydtase_CS"/>
</dbReference>
<evidence type="ECO:0000256" key="5">
    <source>
        <dbReference type="ARBA" id="ARBA00023002"/>
    </source>
</evidence>
<keyword evidence="4 12" id="KW-0028">Amino-acid biosynthesis</keyword>
<comment type="pathway">
    <text evidence="2">Amino-acid biosynthesis; L-tyrosine biosynthesis; (4-hydroxyphenyl)pyruvate from prephenate (NAD(+) route): step 1/1.</text>
</comment>
<evidence type="ECO:0000256" key="9">
    <source>
        <dbReference type="ARBA" id="ARBA00023239"/>
    </source>
</evidence>